<keyword evidence="9" id="KW-0809">Transit peptide</keyword>
<dbReference type="Gene3D" id="1.10.238.10">
    <property type="entry name" value="EF-hand"/>
    <property type="match status" value="2"/>
</dbReference>
<evidence type="ECO:0000256" key="10">
    <source>
        <dbReference type="ARBA" id="ARBA00023065"/>
    </source>
</evidence>
<comment type="similarity">
    <text evidence="13">Belongs to the MICU1 family. MICU1 subfamily.</text>
</comment>
<name>A0A835XKN7_9CHLO</name>
<evidence type="ECO:0000256" key="11">
    <source>
        <dbReference type="ARBA" id="ARBA00023128"/>
    </source>
</evidence>
<keyword evidence="7" id="KW-0999">Mitochondrion inner membrane</keyword>
<feature type="domain" description="EF-hand" evidence="14">
    <location>
        <begin position="202"/>
        <end position="237"/>
    </location>
</feature>
<evidence type="ECO:0000256" key="2">
    <source>
        <dbReference type="ARBA" id="ARBA00004569"/>
    </source>
</evidence>
<accession>A0A835XKN7</accession>
<evidence type="ECO:0000256" key="4">
    <source>
        <dbReference type="ARBA" id="ARBA00022568"/>
    </source>
</evidence>
<dbReference type="OrthoDB" id="186625at2759"/>
<dbReference type="SMART" id="SM00054">
    <property type="entry name" value="EFh"/>
    <property type="match status" value="2"/>
</dbReference>
<dbReference type="EMBL" id="JAEHOE010000121">
    <property type="protein sequence ID" value="KAG2485853.1"/>
    <property type="molecule type" value="Genomic_DNA"/>
</dbReference>
<keyword evidence="5" id="KW-0479">Metal-binding</keyword>
<keyword evidence="6" id="KW-0677">Repeat</keyword>
<dbReference type="PROSITE" id="PS50222">
    <property type="entry name" value="EF_HAND_2"/>
    <property type="match status" value="1"/>
</dbReference>
<dbReference type="InterPro" id="IPR039800">
    <property type="entry name" value="MICU1/2/3"/>
</dbReference>
<dbReference type="PANTHER" id="PTHR12294:SF1">
    <property type="entry name" value="CALCIUM UPTAKE PROTEIN 1, MITOCHONDRIAL"/>
    <property type="match status" value="1"/>
</dbReference>
<keyword evidence="8" id="KW-0106">Calcium</keyword>
<keyword evidence="10" id="KW-0406">Ion transport</keyword>
<evidence type="ECO:0000256" key="3">
    <source>
        <dbReference type="ARBA" id="ARBA00022448"/>
    </source>
</evidence>
<dbReference type="CDD" id="cd00051">
    <property type="entry name" value="EFh"/>
    <property type="match status" value="1"/>
</dbReference>
<gene>
    <name evidence="15" type="ORF">HYH03_015436</name>
</gene>
<dbReference type="SUPFAM" id="SSF47473">
    <property type="entry name" value="EF-hand"/>
    <property type="match status" value="3"/>
</dbReference>
<keyword evidence="12" id="KW-0472">Membrane</keyword>
<comment type="subcellular location">
    <subcellularLocation>
        <location evidence="1">Mitochondrion inner membrane</location>
    </subcellularLocation>
    <subcellularLocation>
        <location evidence="2">Mitochondrion intermembrane space</location>
    </subcellularLocation>
</comment>
<dbReference type="PANTHER" id="PTHR12294">
    <property type="entry name" value="EF HAND DOMAIN FAMILY A1,A2-RELATED"/>
    <property type="match status" value="1"/>
</dbReference>
<dbReference type="Pfam" id="PF13499">
    <property type="entry name" value="EF-hand_7"/>
    <property type="match status" value="1"/>
</dbReference>
<evidence type="ECO:0000259" key="14">
    <source>
        <dbReference type="PROSITE" id="PS50222"/>
    </source>
</evidence>
<proteinExistence type="inferred from homology"/>
<dbReference type="InterPro" id="IPR002048">
    <property type="entry name" value="EF_hand_dom"/>
</dbReference>
<organism evidence="15 16">
    <name type="scientific">Edaphochlamys debaryana</name>
    <dbReference type="NCBI Taxonomy" id="47281"/>
    <lineage>
        <taxon>Eukaryota</taxon>
        <taxon>Viridiplantae</taxon>
        <taxon>Chlorophyta</taxon>
        <taxon>core chlorophytes</taxon>
        <taxon>Chlorophyceae</taxon>
        <taxon>CS clade</taxon>
        <taxon>Chlamydomonadales</taxon>
        <taxon>Chlamydomonadales incertae sedis</taxon>
        <taxon>Edaphochlamys</taxon>
    </lineage>
</organism>
<evidence type="ECO:0000256" key="9">
    <source>
        <dbReference type="ARBA" id="ARBA00022946"/>
    </source>
</evidence>
<evidence type="ECO:0000313" key="15">
    <source>
        <dbReference type="EMBL" id="KAG2485853.1"/>
    </source>
</evidence>
<dbReference type="InterPro" id="IPR011992">
    <property type="entry name" value="EF-hand-dom_pair"/>
</dbReference>
<dbReference type="GO" id="GO:0036444">
    <property type="term" value="P:calcium import into the mitochondrion"/>
    <property type="evidence" value="ECO:0007669"/>
    <property type="project" value="TreeGrafter"/>
</dbReference>
<dbReference type="PROSITE" id="PS00018">
    <property type="entry name" value="EF_HAND_1"/>
    <property type="match status" value="1"/>
</dbReference>
<evidence type="ECO:0000256" key="7">
    <source>
        <dbReference type="ARBA" id="ARBA00022792"/>
    </source>
</evidence>
<evidence type="ECO:0000256" key="12">
    <source>
        <dbReference type="ARBA" id="ARBA00023136"/>
    </source>
</evidence>
<evidence type="ECO:0000256" key="13">
    <source>
        <dbReference type="ARBA" id="ARBA00038333"/>
    </source>
</evidence>
<comment type="caution">
    <text evidence="15">The sequence shown here is derived from an EMBL/GenBank/DDBJ whole genome shotgun (WGS) entry which is preliminary data.</text>
</comment>
<keyword evidence="11" id="KW-0496">Mitochondrion</keyword>
<keyword evidence="16" id="KW-1185">Reference proteome</keyword>
<sequence length="456" mass="50732">MRRSQPLRQLAGLLASSTCAGAGQRMAQVVSACAASERLLSSQTASTSGSSTPSYWSFAALPLLGLACAGTAAADAPADTPEKSEGFHLLPLNSRQRIFFKYEKRIRDKSTLDKVFEYFSSIEKDRHKFLTPVDLLRAVVPTYPPSESHMDRSGSLDGERHHGRPQPFWSKAQTSFFAQFDVDGDGLISYPEFLLVVTLLSISEKDVKTIFDVVDLDGNGQIDAEEFKSVVELLQAMANVHTSKVGRSHKLSLDSESGILVSFFGKDGTKKLNLPEFQGFLTKLHEEVVRLEFAHYDNLGRGSMAPVDFARSLIGTADIRHVDRLLDRATALESDASLKRVPFDEFLRFHRVQRQLHTLQVALDFCDQVERPVTKADFVKLLKKLLGISLAPNTVDIVFAVFADAAGNLDSGRFMEVLQRREVMWGRRRTSDLDSYHPGTLARAFACVTQCWTDHE</sequence>
<reference evidence="15" key="1">
    <citation type="journal article" date="2020" name="bioRxiv">
        <title>Comparative genomics of Chlamydomonas.</title>
        <authorList>
            <person name="Craig R.J."/>
            <person name="Hasan A.R."/>
            <person name="Ness R.W."/>
            <person name="Keightley P.D."/>
        </authorList>
    </citation>
    <scope>NUCLEOTIDE SEQUENCE</scope>
    <source>
        <strain evidence="15">CCAP 11/70</strain>
    </source>
</reference>
<dbReference type="InterPro" id="IPR018247">
    <property type="entry name" value="EF_Hand_1_Ca_BS"/>
</dbReference>
<evidence type="ECO:0000313" key="16">
    <source>
        <dbReference type="Proteomes" id="UP000612055"/>
    </source>
</evidence>
<dbReference type="GO" id="GO:0005509">
    <property type="term" value="F:calcium ion binding"/>
    <property type="evidence" value="ECO:0007669"/>
    <property type="project" value="InterPro"/>
</dbReference>
<dbReference type="AlphaFoldDB" id="A0A835XKN7"/>
<dbReference type="GO" id="GO:1990246">
    <property type="term" value="C:uniplex complex"/>
    <property type="evidence" value="ECO:0007669"/>
    <property type="project" value="TreeGrafter"/>
</dbReference>
<protein>
    <recommendedName>
        <fullName evidence="14">EF-hand domain-containing protein</fullName>
    </recommendedName>
</protein>
<dbReference type="Proteomes" id="UP000612055">
    <property type="component" value="Unassembled WGS sequence"/>
</dbReference>
<keyword evidence="4" id="KW-0109">Calcium transport</keyword>
<evidence type="ECO:0000256" key="6">
    <source>
        <dbReference type="ARBA" id="ARBA00022737"/>
    </source>
</evidence>
<keyword evidence="3" id="KW-0813">Transport</keyword>
<evidence type="ECO:0000256" key="8">
    <source>
        <dbReference type="ARBA" id="ARBA00022837"/>
    </source>
</evidence>
<evidence type="ECO:0000256" key="1">
    <source>
        <dbReference type="ARBA" id="ARBA00004273"/>
    </source>
</evidence>
<evidence type="ECO:0000256" key="5">
    <source>
        <dbReference type="ARBA" id="ARBA00022723"/>
    </source>
</evidence>
<dbReference type="GO" id="GO:0051560">
    <property type="term" value="P:mitochondrial calcium ion homeostasis"/>
    <property type="evidence" value="ECO:0007669"/>
    <property type="project" value="TreeGrafter"/>
</dbReference>
<dbReference type="GO" id="GO:0005758">
    <property type="term" value="C:mitochondrial intermembrane space"/>
    <property type="evidence" value="ECO:0007669"/>
    <property type="project" value="UniProtKB-SubCell"/>
</dbReference>